<dbReference type="Proteomes" id="UP000565613">
    <property type="component" value="Unassembled WGS sequence"/>
</dbReference>
<dbReference type="PANTHER" id="PTHR43462:SF1">
    <property type="entry name" value="ALANYL-TRNA EDITING PROTEIN AARSD1"/>
    <property type="match status" value="1"/>
</dbReference>
<dbReference type="InterPro" id="IPR051335">
    <property type="entry name" value="Alanyl-tRNA_Editing_Enzymes"/>
</dbReference>
<dbReference type="RefSeq" id="WP_170103708.1">
    <property type="nucleotide sequence ID" value="NZ_JABAGR010000003.1"/>
</dbReference>
<dbReference type="Gene3D" id="2.40.30.130">
    <property type="match status" value="1"/>
</dbReference>
<evidence type="ECO:0000256" key="3">
    <source>
        <dbReference type="ARBA" id="ARBA00022723"/>
    </source>
</evidence>
<dbReference type="GO" id="GO:0005524">
    <property type="term" value="F:ATP binding"/>
    <property type="evidence" value="ECO:0007669"/>
    <property type="project" value="InterPro"/>
</dbReference>
<dbReference type="Gene3D" id="3.30.980.10">
    <property type="entry name" value="Threonyl-trna Synthetase, Chain A, domain 2"/>
    <property type="match status" value="1"/>
</dbReference>
<evidence type="ECO:0000313" key="9">
    <source>
        <dbReference type="Proteomes" id="UP000565613"/>
    </source>
</evidence>
<dbReference type="GO" id="GO:0002196">
    <property type="term" value="F:Ser-tRNA(Ala) deacylase activity"/>
    <property type="evidence" value="ECO:0007669"/>
    <property type="project" value="TreeGrafter"/>
</dbReference>
<feature type="region of interest" description="Disordered" evidence="6">
    <location>
        <begin position="43"/>
        <end position="80"/>
    </location>
</feature>
<dbReference type="Gene3D" id="3.10.310.40">
    <property type="match status" value="1"/>
</dbReference>
<evidence type="ECO:0000256" key="6">
    <source>
        <dbReference type="SAM" id="MobiDB-lite"/>
    </source>
</evidence>
<keyword evidence="4" id="KW-0862">Zinc</keyword>
<organism evidence="8 9">
    <name type="scientific">Parafannyhessea umbonata</name>
    <dbReference type="NCBI Taxonomy" id="604330"/>
    <lineage>
        <taxon>Bacteria</taxon>
        <taxon>Bacillati</taxon>
        <taxon>Actinomycetota</taxon>
        <taxon>Coriobacteriia</taxon>
        <taxon>Coriobacteriales</taxon>
        <taxon>Atopobiaceae</taxon>
        <taxon>Parafannyhessea</taxon>
    </lineage>
</organism>
<dbReference type="Pfam" id="PF07973">
    <property type="entry name" value="tRNA_SAD"/>
    <property type="match status" value="1"/>
</dbReference>
<dbReference type="GO" id="GO:0046872">
    <property type="term" value="F:metal ion binding"/>
    <property type="evidence" value="ECO:0007669"/>
    <property type="project" value="UniProtKB-KW"/>
</dbReference>
<dbReference type="GO" id="GO:0004813">
    <property type="term" value="F:alanine-tRNA ligase activity"/>
    <property type="evidence" value="ECO:0007669"/>
    <property type="project" value="InterPro"/>
</dbReference>
<dbReference type="InterPro" id="IPR012947">
    <property type="entry name" value="tRNA_SAD"/>
</dbReference>
<dbReference type="GO" id="GO:0005737">
    <property type="term" value="C:cytoplasm"/>
    <property type="evidence" value="ECO:0007669"/>
    <property type="project" value="UniProtKB-SubCell"/>
</dbReference>
<keyword evidence="5" id="KW-0175">Coiled coil</keyword>
<accession>A0A7X9TAA2</accession>
<dbReference type="SUPFAM" id="SSF50447">
    <property type="entry name" value="Translation proteins"/>
    <property type="match status" value="1"/>
</dbReference>
<gene>
    <name evidence="8" type="ORF">HF885_04225</name>
</gene>
<proteinExistence type="predicted"/>
<evidence type="ECO:0000256" key="2">
    <source>
        <dbReference type="ARBA" id="ARBA00004496"/>
    </source>
</evidence>
<comment type="cofactor">
    <cofactor evidence="1">
        <name>Zn(2+)</name>
        <dbReference type="ChEBI" id="CHEBI:29105"/>
    </cofactor>
</comment>
<evidence type="ECO:0000259" key="7">
    <source>
        <dbReference type="PROSITE" id="PS50860"/>
    </source>
</evidence>
<keyword evidence="3" id="KW-0479">Metal-binding</keyword>
<evidence type="ECO:0000313" key="8">
    <source>
        <dbReference type="EMBL" id="NMF25650.1"/>
    </source>
</evidence>
<comment type="subcellular location">
    <subcellularLocation>
        <location evidence="2">Cytoplasm</location>
    </subcellularLocation>
</comment>
<dbReference type="SMART" id="SM00863">
    <property type="entry name" value="tRNA_SAD"/>
    <property type="match status" value="1"/>
</dbReference>
<reference evidence="8 9" key="1">
    <citation type="submission" date="2020-04" db="EMBL/GenBank/DDBJ databases">
        <authorList>
            <person name="Hitch T.C.A."/>
            <person name="Wylensek D."/>
            <person name="Clavel T."/>
        </authorList>
    </citation>
    <scope>NUCLEOTIDE SEQUENCE [LARGE SCALE GENOMIC DNA]</scope>
    <source>
        <strain evidence="8 9">105184</strain>
    </source>
</reference>
<dbReference type="PANTHER" id="PTHR43462">
    <property type="entry name" value="ALANYL-TRNA EDITING PROTEIN"/>
    <property type="match status" value="1"/>
</dbReference>
<dbReference type="PROSITE" id="PS50860">
    <property type="entry name" value="AA_TRNA_LIGASE_II_ALA"/>
    <property type="match status" value="1"/>
</dbReference>
<sequence length="419" mass="44866">METFDELYYTDPYAREFDARVTSCEPAEGGFAIALDATAFYPTGGGQPGDRGTLVPADAPAPAPAAAQGTPEGEPTATEAPGTVHVREAVPGAEPGTVLHLTDAPLAVGTRVHGALDWTWRRDNMEAHTGEHIVSGIVHALFGYDNVGFHMGEKCIEVDFDGILTPEQALDVERRANQAVRDDVPVRALLPTPEQLDAMDYRSKKDHDGQIRVVVIDGVDSCACCGTHVATTGQVGLVKILRVGTKKKKTRIELLCGRRALEACEDLTGRLRDTSNFLSVADEDVPDAVRRLSGEKDELKHLLKQANRKIIDQEVASFSPTGALLTCYRDGLDVDELRYLCERALERTEATTCAALSPAAGGDGRIAYVLASEDADLRAACKQLNGRLGGRGGGKPHMVQGSWAATREEAEAAIAELLG</sequence>
<evidence type="ECO:0000256" key="1">
    <source>
        <dbReference type="ARBA" id="ARBA00001947"/>
    </source>
</evidence>
<feature type="domain" description="Alanyl-transfer RNA synthetases family profile" evidence="7">
    <location>
        <begin position="1"/>
        <end position="266"/>
    </location>
</feature>
<dbReference type="GO" id="GO:0003676">
    <property type="term" value="F:nucleic acid binding"/>
    <property type="evidence" value="ECO:0007669"/>
    <property type="project" value="InterPro"/>
</dbReference>
<dbReference type="InterPro" id="IPR009000">
    <property type="entry name" value="Transl_B-barrel_sf"/>
</dbReference>
<comment type="caution">
    <text evidence="8">The sequence shown here is derived from an EMBL/GenBank/DDBJ whole genome shotgun (WGS) entry which is preliminary data.</text>
</comment>
<dbReference type="InterPro" id="IPR018163">
    <property type="entry name" value="Thr/Ala-tRNA-synth_IIc_edit"/>
</dbReference>
<feature type="compositionally biased region" description="Low complexity" evidence="6">
    <location>
        <begin position="56"/>
        <end position="67"/>
    </location>
</feature>
<dbReference type="InterPro" id="IPR018165">
    <property type="entry name" value="Ala-tRNA-synth_IIc_core"/>
</dbReference>
<evidence type="ECO:0000256" key="4">
    <source>
        <dbReference type="ARBA" id="ARBA00022833"/>
    </source>
</evidence>
<name>A0A7X9TAA2_9ACTN</name>
<dbReference type="GO" id="GO:0006419">
    <property type="term" value="P:alanyl-tRNA aminoacylation"/>
    <property type="evidence" value="ECO:0007669"/>
    <property type="project" value="InterPro"/>
</dbReference>
<dbReference type="EMBL" id="JABAGR010000003">
    <property type="protein sequence ID" value="NMF25650.1"/>
    <property type="molecule type" value="Genomic_DNA"/>
</dbReference>
<dbReference type="AlphaFoldDB" id="A0A7X9TAA2"/>
<feature type="coiled-coil region" evidence="5">
    <location>
        <begin position="289"/>
        <end position="316"/>
    </location>
</feature>
<protein>
    <submittedName>
        <fullName evidence="8">Alanyl-tRNA editing protein</fullName>
    </submittedName>
</protein>
<dbReference type="SUPFAM" id="SSF55186">
    <property type="entry name" value="ThrRS/AlaRS common domain"/>
    <property type="match status" value="1"/>
</dbReference>
<evidence type="ECO:0000256" key="5">
    <source>
        <dbReference type="SAM" id="Coils"/>
    </source>
</evidence>